<dbReference type="PROSITE" id="PS51257">
    <property type="entry name" value="PROKAR_LIPOPROTEIN"/>
    <property type="match status" value="1"/>
</dbReference>
<keyword evidence="3" id="KW-1185">Reference proteome</keyword>
<keyword evidence="1" id="KW-0732">Signal</keyword>
<dbReference type="EMBL" id="CP042806">
    <property type="protein sequence ID" value="QEE28350.1"/>
    <property type="molecule type" value="Genomic_DNA"/>
</dbReference>
<dbReference type="Proteomes" id="UP000321820">
    <property type="component" value="Chromosome"/>
</dbReference>
<accession>A0A5B9ECC3</accession>
<gene>
    <name evidence="2" type="ORF">FTW19_10270</name>
</gene>
<name>A0A5B9ECC3_9BACT</name>
<feature type="chain" id="PRO_5022794389" evidence="1">
    <location>
        <begin position="24"/>
        <end position="198"/>
    </location>
</feature>
<proteinExistence type="predicted"/>
<organism evidence="2 3">
    <name type="scientific">Terriglobus albidus</name>
    <dbReference type="NCBI Taxonomy" id="1592106"/>
    <lineage>
        <taxon>Bacteria</taxon>
        <taxon>Pseudomonadati</taxon>
        <taxon>Acidobacteriota</taxon>
        <taxon>Terriglobia</taxon>
        <taxon>Terriglobales</taxon>
        <taxon>Acidobacteriaceae</taxon>
        <taxon>Terriglobus</taxon>
    </lineage>
</organism>
<dbReference type="OrthoDB" id="9835661at2"/>
<evidence type="ECO:0000256" key="1">
    <source>
        <dbReference type="SAM" id="SignalP"/>
    </source>
</evidence>
<evidence type="ECO:0000313" key="2">
    <source>
        <dbReference type="EMBL" id="QEE28350.1"/>
    </source>
</evidence>
<dbReference type="KEGG" id="talb:FTW19_10270"/>
<reference evidence="2 3" key="1">
    <citation type="submission" date="2019-08" db="EMBL/GenBank/DDBJ databases">
        <title>Complete genome sequence of Terriglobus albidus strain ORNL.</title>
        <authorList>
            <person name="Podar M."/>
        </authorList>
    </citation>
    <scope>NUCLEOTIDE SEQUENCE [LARGE SCALE GENOMIC DNA]</scope>
    <source>
        <strain evidence="2 3">ORNL</strain>
    </source>
</reference>
<evidence type="ECO:0000313" key="3">
    <source>
        <dbReference type="Proteomes" id="UP000321820"/>
    </source>
</evidence>
<protein>
    <submittedName>
        <fullName evidence="2">Uncharacterized protein</fullName>
    </submittedName>
</protein>
<feature type="signal peptide" evidence="1">
    <location>
        <begin position="1"/>
        <end position="23"/>
    </location>
</feature>
<sequence>MTLRHLSHHFLILATLSTVACHAQTVMRKATPADANAAGGKVTAPALPAGAAKLEIDRKQIMSLSVIPALTLVPVRFSKNGDTAGPPFHQCGLATVTGTGETHLLITFGTDWTEAESCVSLSAIGTAESKSKYPALVLIYQATTGHESFPEPVLLKWNAASGIYELDAERSQWITTQQLPYTIPNIRKLLAKNPGERK</sequence>
<dbReference type="RefSeq" id="WP_147647540.1">
    <property type="nucleotide sequence ID" value="NZ_CP042806.1"/>
</dbReference>
<dbReference type="AlphaFoldDB" id="A0A5B9ECC3"/>